<feature type="transmembrane region" description="Helical" evidence="1">
    <location>
        <begin position="267"/>
        <end position="286"/>
    </location>
</feature>
<dbReference type="GO" id="GO:0016020">
    <property type="term" value="C:membrane"/>
    <property type="evidence" value="ECO:0007669"/>
    <property type="project" value="InterPro"/>
</dbReference>
<dbReference type="AlphaFoldDB" id="A0A3L9Y248"/>
<feature type="transmembrane region" description="Helical" evidence="1">
    <location>
        <begin position="41"/>
        <end position="62"/>
    </location>
</feature>
<proteinExistence type="predicted"/>
<dbReference type="PANTHER" id="PTHR22911">
    <property type="entry name" value="ACYL-MALONYL CONDENSING ENZYME-RELATED"/>
    <property type="match status" value="1"/>
</dbReference>
<dbReference type="OrthoDB" id="9812899at2"/>
<gene>
    <name evidence="3" type="ORF">D9R08_10170</name>
</gene>
<dbReference type="PANTHER" id="PTHR22911:SF103">
    <property type="entry name" value="BLR2811 PROTEIN"/>
    <property type="match status" value="1"/>
</dbReference>
<name>A0A3L9Y248_9RHOB</name>
<feature type="domain" description="EamA" evidence="2">
    <location>
        <begin position="16"/>
        <end position="147"/>
    </location>
</feature>
<accession>A0A3L9Y248</accession>
<feature type="transmembrane region" description="Helical" evidence="1">
    <location>
        <begin position="83"/>
        <end position="101"/>
    </location>
</feature>
<dbReference type="InterPro" id="IPR037185">
    <property type="entry name" value="EmrE-like"/>
</dbReference>
<reference evidence="3 4" key="1">
    <citation type="submission" date="2018-10" db="EMBL/GenBank/DDBJ databases">
        <authorList>
            <person name="Jung H.S."/>
            <person name="Jeon C.O."/>
        </authorList>
    </citation>
    <scope>NUCLEOTIDE SEQUENCE [LARGE SCALE GENOMIC DNA]</scope>
    <source>
        <strain evidence="3 4">MA-7-27</strain>
    </source>
</reference>
<protein>
    <submittedName>
        <fullName evidence="3">DMT family transporter</fullName>
    </submittedName>
</protein>
<dbReference type="SUPFAM" id="SSF103481">
    <property type="entry name" value="Multidrug resistance efflux transporter EmrE"/>
    <property type="match status" value="2"/>
</dbReference>
<keyword evidence="1" id="KW-0812">Transmembrane</keyword>
<evidence type="ECO:0000313" key="3">
    <source>
        <dbReference type="EMBL" id="RMA42522.1"/>
    </source>
</evidence>
<evidence type="ECO:0000259" key="2">
    <source>
        <dbReference type="Pfam" id="PF00892"/>
    </source>
</evidence>
<dbReference type="RefSeq" id="WP_121898001.1">
    <property type="nucleotide sequence ID" value="NZ_RCNT01000004.1"/>
</dbReference>
<keyword evidence="4" id="KW-1185">Reference proteome</keyword>
<feature type="transmembrane region" description="Helical" evidence="1">
    <location>
        <begin position="12"/>
        <end position="29"/>
    </location>
</feature>
<keyword evidence="1" id="KW-0472">Membrane</keyword>
<sequence length="318" mass="34233">MLSADQDRGIGPGQVAIGLILVAMLFISVNDMIIKLLSEDFPLHQMVFIRSAIGLCMALAFVRMEGGFHLLRTRRPGLHLLRASLIVFANMTFFAALAVMPLGTATALFFIAPLCITLLSIPVLGETVGPRRLGAVLVGFLGVVVMMRPWADAGEGIGWAAALPLLAALGYAGMQVLTRKLGAGSSAAAMSVYIHLAFLSVGAGFFLVAGDGRFADGVSNESLVFLLRAWVWPESEEIWLFVMIGVLGGCIGYALSQSYRLGDPATIAPFEYAALPMAIFWGWMVFGEVPEAHVWAGIVLIAVAGLYVFWRERKLGRR</sequence>
<dbReference type="EMBL" id="RCNT01000004">
    <property type="protein sequence ID" value="RMA42522.1"/>
    <property type="molecule type" value="Genomic_DNA"/>
</dbReference>
<dbReference type="Pfam" id="PF00892">
    <property type="entry name" value="EamA"/>
    <property type="match status" value="1"/>
</dbReference>
<evidence type="ECO:0000256" key="1">
    <source>
        <dbReference type="SAM" id="Phobius"/>
    </source>
</evidence>
<evidence type="ECO:0000313" key="4">
    <source>
        <dbReference type="Proteomes" id="UP000281343"/>
    </source>
</evidence>
<dbReference type="InterPro" id="IPR000620">
    <property type="entry name" value="EamA_dom"/>
</dbReference>
<feature type="transmembrane region" description="Helical" evidence="1">
    <location>
        <begin position="238"/>
        <end position="255"/>
    </location>
</feature>
<feature type="transmembrane region" description="Helical" evidence="1">
    <location>
        <begin position="292"/>
        <end position="310"/>
    </location>
</feature>
<dbReference type="Proteomes" id="UP000281343">
    <property type="component" value="Unassembled WGS sequence"/>
</dbReference>
<keyword evidence="1" id="KW-1133">Transmembrane helix</keyword>
<feature type="transmembrane region" description="Helical" evidence="1">
    <location>
        <begin position="132"/>
        <end position="151"/>
    </location>
</feature>
<feature type="transmembrane region" description="Helical" evidence="1">
    <location>
        <begin position="157"/>
        <end position="178"/>
    </location>
</feature>
<organism evidence="3 4">
    <name type="scientific">Rhodophyticola porphyridii</name>
    <dbReference type="NCBI Taxonomy" id="1852017"/>
    <lineage>
        <taxon>Bacteria</taxon>
        <taxon>Pseudomonadati</taxon>
        <taxon>Pseudomonadota</taxon>
        <taxon>Alphaproteobacteria</taxon>
        <taxon>Rhodobacterales</taxon>
        <taxon>Roseobacteraceae</taxon>
        <taxon>Rhodophyticola</taxon>
    </lineage>
</organism>
<feature type="transmembrane region" description="Helical" evidence="1">
    <location>
        <begin position="190"/>
        <end position="209"/>
    </location>
</feature>
<feature type="transmembrane region" description="Helical" evidence="1">
    <location>
        <begin position="107"/>
        <end position="125"/>
    </location>
</feature>
<comment type="caution">
    <text evidence="3">The sequence shown here is derived from an EMBL/GenBank/DDBJ whole genome shotgun (WGS) entry which is preliminary data.</text>
</comment>